<dbReference type="EMBL" id="JASCZI010030965">
    <property type="protein sequence ID" value="MED6125520.1"/>
    <property type="molecule type" value="Genomic_DNA"/>
</dbReference>
<reference evidence="2 3" key="1">
    <citation type="journal article" date="2023" name="Plants (Basel)">
        <title>Bridging the Gap: Combining Genomics and Transcriptomics Approaches to Understand Stylosanthes scabra, an Orphan Legume from the Brazilian Caatinga.</title>
        <authorList>
            <person name="Ferreira-Neto J.R.C."/>
            <person name="da Silva M.D."/>
            <person name="Binneck E."/>
            <person name="de Melo N.F."/>
            <person name="da Silva R.H."/>
            <person name="de Melo A.L.T.M."/>
            <person name="Pandolfi V."/>
            <person name="Bustamante F.O."/>
            <person name="Brasileiro-Vidal A.C."/>
            <person name="Benko-Iseppon A.M."/>
        </authorList>
    </citation>
    <scope>NUCLEOTIDE SEQUENCE [LARGE SCALE GENOMIC DNA]</scope>
    <source>
        <tissue evidence="2">Leaves</tissue>
    </source>
</reference>
<evidence type="ECO:0000256" key="1">
    <source>
        <dbReference type="SAM" id="MobiDB-lite"/>
    </source>
</evidence>
<feature type="compositionally biased region" description="Polar residues" evidence="1">
    <location>
        <begin position="13"/>
        <end position="23"/>
    </location>
</feature>
<evidence type="ECO:0000313" key="3">
    <source>
        <dbReference type="Proteomes" id="UP001341840"/>
    </source>
</evidence>
<protein>
    <submittedName>
        <fullName evidence="2">Uncharacterized protein</fullName>
    </submittedName>
</protein>
<comment type="caution">
    <text evidence="2">The sequence shown here is derived from an EMBL/GenBank/DDBJ whole genome shotgun (WGS) entry which is preliminary data.</text>
</comment>
<proteinExistence type="predicted"/>
<keyword evidence="3" id="KW-1185">Reference proteome</keyword>
<dbReference type="Proteomes" id="UP001341840">
    <property type="component" value="Unassembled WGS sequence"/>
</dbReference>
<sequence length="89" mass="9772">MDRSILSYFRPSGAQSSTPASTVPPQQHFPQQPYQYPGYIVYLIPPHPPPHTGAAGSSSGNSVVPPFPLHFPYPYPYPPYQFPPPPPPS</sequence>
<name>A0ABU6RNJ3_9FABA</name>
<feature type="region of interest" description="Disordered" evidence="1">
    <location>
        <begin position="1"/>
        <end position="30"/>
    </location>
</feature>
<evidence type="ECO:0000313" key="2">
    <source>
        <dbReference type="EMBL" id="MED6125520.1"/>
    </source>
</evidence>
<gene>
    <name evidence="2" type="ORF">PIB30_069262</name>
</gene>
<organism evidence="2 3">
    <name type="scientific">Stylosanthes scabra</name>
    <dbReference type="NCBI Taxonomy" id="79078"/>
    <lineage>
        <taxon>Eukaryota</taxon>
        <taxon>Viridiplantae</taxon>
        <taxon>Streptophyta</taxon>
        <taxon>Embryophyta</taxon>
        <taxon>Tracheophyta</taxon>
        <taxon>Spermatophyta</taxon>
        <taxon>Magnoliopsida</taxon>
        <taxon>eudicotyledons</taxon>
        <taxon>Gunneridae</taxon>
        <taxon>Pentapetalae</taxon>
        <taxon>rosids</taxon>
        <taxon>fabids</taxon>
        <taxon>Fabales</taxon>
        <taxon>Fabaceae</taxon>
        <taxon>Papilionoideae</taxon>
        <taxon>50 kb inversion clade</taxon>
        <taxon>dalbergioids sensu lato</taxon>
        <taxon>Dalbergieae</taxon>
        <taxon>Pterocarpus clade</taxon>
        <taxon>Stylosanthes</taxon>
    </lineage>
</organism>
<accession>A0ABU6RNJ3</accession>